<dbReference type="EMBL" id="BARS01041187">
    <property type="protein sequence ID" value="GAG41817.1"/>
    <property type="molecule type" value="Genomic_DNA"/>
</dbReference>
<evidence type="ECO:0000313" key="3">
    <source>
        <dbReference type="EMBL" id="GAG41817.1"/>
    </source>
</evidence>
<feature type="non-terminal residue" evidence="3">
    <location>
        <position position="1"/>
    </location>
</feature>
<dbReference type="GO" id="GO:0006508">
    <property type="term" value="P:proteolysis"/>
    <property type="evidence" value="ECO:0007669"/>
    <property type="project" value="UniProtKB-KW"/>
</dbReference>
<dbReference type="PANTHER" id="PTHR43343:SF3">
    <property type="entry name" value="PROTEASE DO-LIKE 8, CHLOROPLASTIC"/>
    <property type="match status" value="1"/>
</dbReference>
<dbReference type="PANTHER" id="PTHR43343">
    <property type="entry name" value="PEPTIDASE S12"/>
    <property type="match status" value="1"/>
</dbReference>
<dbReference type="Gene3D" id="2.40.10.120">
    <property type="match status" value="1"/>
</dbReference>
<keyword evidence="1" id="KW-0645">Protease</keyword>
<sequence>ILQYEYTRADEEIAVDSNKTVLETTVEVGQAGRERLYTQARLEKTTIEKCVERVSEAVVKVSSPTGMGSGFFLNEDGYLITNYHVIEKETKIEVTVFQKAKDGFEKKKLKKVKIEAVNPFVDLALLKVEDLGDTEIKYVPLGDIDSIKVGEQVFAIGNPLGLERTVTDGVISTINRAFQGLVYIQTNADINPGNSGGPLFNLAGEVIGVTNMGYIFFGGLGFAIPIDYVKHFIDNRDAFAYDKDNPNTGYRYI</sequence>
<dbReference type="InterPro" id="IPR051201">
    <property type="entry name" value="Chloro_Bact_Ser_Proteases"/>
</dbReference>
<accession>X0Y382</accession>
<dbReference type="AlphaFoldDB" id="X0Y382"/>
<comment type="caution">
    <text evidence="3">The sequence shown here is derived from an EMBL/GenBank/DDBJ whole genome shotgun (WGS) entry which is preliminary data.</text>
</comment>
<evidence type="ECO:0000256" key="2">
    <source>
        <dbReference type="ARBA" id="ARBA00022801"/>
    </source>
</evidence>
<evidence type="ECO:0008006" key="4">
    <source>
        <dbReference type="Google" id="ProtNLM"/>
    </source>
</evidence>
<name>X0Y382_9ZZZZ</name>
<dbReference type="PRINTS" id="PR00834">
    <property type="entry name" value="PROTEASES2C"/>
</dbReference>
<dbReference type="InterPro" id="IPR001940">
    <property type="entry name" value="Peptidase_S1C"/>
</dbReference>
<gene>
    <name evidence="3" type="ORF">S01H1_62674</name>
</gene>
<evidence type="ECO:0000256" key="1">
    <source>
        <dbReference type="ARBA" id="ARBA00022670"/>
    </source>
</evidence>
<organism evidence="3">
    <name type="scientific">marine sediment metagenome</name>
    <dbReference type="NCBI Taxonomy" id="412755"/>
    <lineage>
        <taxon>unclassified sequences</taxon>
        <taxon>metagenomes</taxon>
        <taxon>ecological metagenomes</taxon>
    </lineage>
</organism>
<feature type="non-terminal residue" evidence="3">
    <location>
        <position position="253"/>
    </location>
</feature>
<dbReference type="Pfam" id="PF13365">
    <property type="entry name" value="Trypsin_2"/>
    <property type="match status" value="1"/>
</dbReference>
<dbReference type="InterPro" id="IPR009003">
    <property type="entry name" value="Peptidase_S1_PA"/>
</dbReference>
<proteinExistence type="predicted"/>
<dbReference type="SUPFAM" id="SSF50494">
    <property type="entry name" value="Trypsin-like serine proteases"/>
    <property type="match status" value="1"/>
</dbReference>
<dbReference type="GO" id="GO:0004252">
    <property type="term" value="F:serine-type endopeptidase activity"/>
    <property type="evidence" value="ECO:0007669"/>
    <property type="project" value="InterPro"/>
</dbReference>
<keyword evidence="2" id="KW-0378">Hydrolase</keyword>
<protein>
    <recommendedName>
        <fullName evidence="4">Peptidase S1</fullName>
    </recommendedName>
</protein>
<reference evidence="3" key="1">
    <citation type="journal article" date="2014" name="Front. Microbiol.">
        <title>High frequency of phylogenetically diverse reductive dehalogenase-homologous genes in deep subseafloor sedimentary metagenomes.</title>
        <authorList>
            <person name="Kawai M."/>
            <person name="Futagami T."/>
            <person name="Toyoda A."/>
            <person name="Takaki Y."/>
            <person name="Nishi S."/>
            <person name="Hori S."/>
            <person name="Arai W."/>
            <person name="Tsubouchi T."/>
            <person name="Morono Y."/>
            <person name="Uchiyama I."/>
            <person name="Ito T."/>
            <person name="Fujiyama A."/>
            <person name="Inagaki F."/>
            <person name="Takami H."/>
        </authorList>
    </citation>
    <scope>NUCLEOTIDE SEQUENCE</scope>
    <source>
        <strain evidence="3">Expedition CK06-06</strain>
    </source>
</reference>